<proteinExistence type="predicted"/>
<organism evidence="1 2">
    <name type="scientific">Candidatus Yanofskybacteria bacterium RIFCSPLOWO2_01_FULL_43_22</name>
    <dbReference type="NCBI Taxonomy" id="1802695"/>
    <lineage>
        <taxon>Bacteria</taxon>
        <taxon>Candidatus Yanofskyibacteriota</taxon>
    </lineage>
</organism>
<evidence type="ECO:0000313" key="1">
    <source>
        <dbReference type="EMBL" id="OGN23884.1"/>
    </source>
</evidence>
<accession>A0A1F8GES6</accession>
<name>A0A1F8GES6_9BACT</name>
<dbReference type="EMBL" id="MGKJ01000014">
    <property type="protein sequence ID" value="OGN23884.1"/>
    <property type="molecule type" value="Genomic_DNA"/>
</dbReference>
<protein>
    <submittedName>
        <fullName evidence="1">Uncharacterized protein</fullName>
    </submittedName>
</protein>
<comment type="caution">
    <text evidence="1">The sequence shown here is derived from an EMBL/GenBank/DDBJ whole genome shotgun (WGS) entry which is preliminary data.</text>
</comment>
<dbReference type="Proteomes" id="UP000178911">
    <property type="component" value="Unassembled WGS sequence"/>
</dbReference>
<sequence>MEKKNMWTKLNAMNCQIANLTKKRNDLLRELRKKCKHLRLVELDYSCAYSGAPPFRICADCGAEERGWYCGYQVLALRSERTDISRGVERAIIRTTRSADIFYSYRKSGPLYYVGQSHPNFKGGGEV</sequence>
<dbReference type="STRING" id="1802695.A3A13_02225"/>
<reference evidence="1 2" key="1">
    <citation type="journal article" date="2016" name="Nat. Commun.">
        <title>Thousands of microbial genomes shed light on interconnected biogeochemical processes in an aquifer system.</title>
        <authorList>
            <person name="Anantharaman K."/>
            <person name="Brown C.T."/>
            <person name="Hug L.A."/>
            <person name="Sharon I."/>
            <person name="Castelle C.J."/>
            <person name="Probst A.J."/>
            <person name="Thomas B.C."/>
            <person name="Singh A."/>
            <person name="Wilkins M.J."/>
            <person name="Karaoz U."/>
            <person name="Brodie E.L."/>
            <person name="Williams K.H."/>
            <person name="Hubbard S.S."/>
            <person name="Banfield J.F."/>
        </authorList>
    </citation>
    <scope>NUCLEOTIDE SEQUENCE [LARGE SCALE GENOMIC DNA]</scope>
</reference>
<dbReference type="AlphaFoldDB" id="A0A1F8GES6"/>
<gene>
    <name evidence="1" type="ORF">A3A13_02225</name>
</gene>
<evidence type="ECO:0000313" key="2">
    <source>
        <dbReference type="Proteomes" id="UP000178911"/>
    </source>
</evidence>